<evidence type="ECO:0000313" key="2">
    <source>
        <dbReference type="EMBL" id="RGR66237.1"/>
    </source>
</evidence>
<evidence type="ECO:0008006" key="4">
    <source>
        <dbReference type="Google" id="ProtNLM"/>
    </source>
</evidence>
<dbReference type="EMBL" id="QRUN01000025">
    <property type="protein sequence ID" value="RGR66237.1"/>
    <property type="molecule type" value="Genomic_DNA"/>
</dbReference>
<gene>
    <name evidence="2" type="ORF">DWY29_13695</name>
</gene>
<organism evidence="2 3">
    <name type="scientific">Roseburia inulinivorans</name>
    <dbReference type="NCBI Taxonomy" id="360807"/>
    <lineage>
        <taxon>Bacteria</taxon>
        <taxon>Bacillati</taxon>
        <taxon>Bacillota</taxon>
        <taxon>Clostridia</taxon>
        <taxon>Lachnospirales</taxon>
        <taxon>Lachnospiraceae</taxon>
        <taxon>Roseburia</taxon>
    </lineage>
</organism>
<dbReference type="Proteomes" id="UP000285820">
    <property type="component" value="Unassembled WGS sequence"/>
</dbReference>
<evidence type="ECO:0000256" key="1">
    <source>
        <dbReference type="SAM" id="Phobius"/>
    </source>
</evidence>
<proteinExistence type="predicted"/>
<feature type="transmembrane region" description="Helical" evidence="1">
    <location>
        <begin position="33"/>
        <end position="55"/>
    </location>
</feature>
<dbReference type="AlphaFoldDB" id="A0A3R5YIH3"/>
<protein>
    <recommendedName>
        <fullName evidence="4">DUF4179 domain-containing protein</fullName>
    </recommendedName>
</protein>
<evidence type="ECO:0000313" key="3">
    <source>
        <dbReference type="Proteomes" id="UP000285820"/>
    </source>
</evidence>
<dbReference type="RefSeq" id="WP_118127013.1">
    <property type="nucleotide sequence ID" value="NZ_CBCTRZ010000028.1"/>
</dbReference>
<comment type="caution">
    <text evidence="2">The sequence shown here is derived from an EMBL/GenBank/DDBJ whole genome shotgun (WGS) entry which is preliminary data.</text>
</comment>
<keyword evidence="1" id="KW-1133">Transmembrane helix</keyword>
<keyword evidence="1" id="KW-0812">Transmembrane</keyword>
<keyword evidence="1" id="KW-0472">Membrane</keyword>
<reference evidence="2 3" key="1">
    <citation type="submission" date="2018-08" db="EMBL/GenBank/DDBJ databases">
        <title>A genome reference for cultivated species of the human gut microbiota.</title>
        <authorList>
            <person name="Zou Y."/>
            <person name="Xue W."/>
            <person name="Luo G."/>
        </authorList>
    </citation>
    <scope>NUCLEOTIDE SEQUENCE [LARGE SCALE GENOMIC DNA]</scope>
    <source>
        <strain evidence="2 3">AF24-4</strain>
    </source>
</reference>
<accession>A0A3R5YIH3</accession>
<sequence>MNSKKFSEAMSELGSKYVDEAIHYKKKKNKKPFWIKLGAVAACFAIVIAVGGILAPFSGGMIVSAYAYGTDEEITTAGAVMNSGTISDSGEMKGQPLMFYLSGKDIATVRFSCKNQQINFLDWTEKRDEYGNAQNFTVAYGEDESEYYYLTISWVPNAIIRELTDNEDSTIAALPEEMRNDIIVMEITFENGKTTTKAITISLLDDGRFFASFDDYQISDEDTFINRPDSEAIGAAPVIEDNYKEADPNEPEQIVIPNSITFTGTIIDNVIESLVPIILVDVEENSGLSYDKVLFELTEEQKDWELKIGTRVQIVCSDIFQESTPPIGNLISITKAAPNDELKIADEAARAYYENTVFEVVSLELKSQTENKIIFSVCASKDGVIQEPNRTITLQLNNGTWEVVNEGY</sequence>
<name>A0A3R5YIH3_9FIRM</name>